<protein>
    <submittedName>
        <fullName evidence="2">Fam-m protein</fullName>
    </submittedName>
</protein>
<dbReference type="EMBL" id="LT594632">
    <property type="protein sequence ID" value="SCO92853.1"/>
    <property type="molecule type" value="Genomic_DNA"/>
</dbReference>
<dbReference type="GeneID" id="39869558"/>
<dbReference type="Proteomes" id="UP000219813">
    <property type="component" value="Chromosome 11"/>
</dbReference>
<evidence type="ECO:0000313" key="3">
    <source>
        <dbReference type="Proteomes" id="UP000219813"/>
    </source>
</evidence>
<evidence type="ECO:0000313" key="2">
    <source>
        <dbReference type="EMBL" id="SCO92853.1"/>
    </source>
</evidence>
<keyword evidence="3" id="KW-1185">Reference proteome</keyword>
<evidence type="ECO:0000256" key="1">
    <source>
        <dbReference type="SAM" id="Phobius"/>
    </source>
</evidence>
<dbReference type="InterPro" id="IPR022139">
    <property type="entry name" value="Fam-L/Fam-M-like_plasmodium"/>
</dbReference>
<dbReference type="AlphaFoldDB" id="A0A1D3SMA2"/>
<dbReference type="Pfam" id="PF12420">
    <property type="entry name" value="DUF3671"/>
    <property type="match status" value="1"/>
</dbReference>
<name>A0A1D3SMA2_PLAMA</name>
<feature type="transmembrane region" description="Helical" evidence="1">
    <location>
        <begin position="159"/>
        <end position="179"/>
    </location>
</feature>
<dbReference type="KEGG" id="pmal:PMUG01_11010300"/>
<keyword evidence="1" id="KW-0812">Transmembrane</keyword>
<keyword evidence="1" id="KW-1133">Transmembrane helix</keyword>
<dbReference type="VEuPathDB" id="PlasmoDB:PmUG01_11010300"/>
<reference evidence="2 3" key="1">
    <citation type="submission" date="2016-06" db="EMBL/GenBank/DDBJ databases">
        <authorList>
            <consortium name="Pathogen Informatics"/>
        </authorList>
    </citation>
    <scope>NUCLEOTIDE SEQUENCE [LARGE SCALE GENOMIC DNA]</scope>
</reference>
<accession>A0A1D3SMA2</accession>
<organism evidence="2 3">
    <name type="scientific">Plasmodium malariae</name>
    <dbReference type="NCBI Taxonomy" id="5858"/>
    <lineage>
        <taxon>Eukaryota</taxon>
        <taxon>Sar</taxon>
        <taxon>Alveolata</taxon>
        <taxon>Apicomplexa</taxon>
        <taxon>Aconoidasida</taxon>
        <taxon>Haemosporida</taxon>
        <taxon>Plasmodiidae</taxon>
        <taxon>Plasmodium</taxon>
        <taxon>Plasmodium (Plasmodium)</taxon>
    </lineage>
</organism>
<dbReference type="RefSeq" id="XP_028862310.1">
    <property type="nucleotide sequence ID" value="XM_029005752.1"/>
</dbReference>
<feature type="transmembrane region" description="Helical" evidence="1">
    <location>
        <begin position="216"/>
        <end position="239"/>
    </location>
</feature>
<keyword evidence="1" id="KW-0472">Membrane</keyword>
<sequence length="253" mass="30070">MGHKINIIIFIKIAEFIILAWISNFSNYVCISGKSLDGNCKYDRKIDIKRYILLEKYKHNKDSNNILLKERFPNIEIDKHKDLSHDEKVTKRKNKQSKKSLLNKSQYYTEIIDYNNGIFDGKHFHFEKKWIKKENYDDFLDKKRRICDILLKKIKFRSYGLAAFIFFLFMLIGIGLPILRGLGYMEGKINIPFSSQELLDTVKSIVDTLCPEKYSYLIMFSLIIFILSVIIIIALPKILRYNEKYKKIKLMRE</sequence>
<proteinExistence type="predicted"/>
<gene>
    <name evidence="2" type="primary">PmUG01_11010300</name>
    <name evidence="2" type="ORF">PMUG01_11010300</name>
</gene>
<feature type="transmembrane region" description="Helical" evidence="1">
    <location>
        <begin position="6"/>
        <end position="25"/>
    </location>
</feature>